<accession>A0ABX1FFF6</accession>
<sequence>MITSWLMSACGRIQPFHKNEVKNVRAISTFVVTAAAIVATALPASAQVEAAVALQSQARLEARGAAVTVPMRVMCQNGASGSLWVQVTQNVRGELAIGEKYTSSVPCTGEFHKIHVTVVSRTKAFRPGVAFTSASLNVYLPPDNSRVVEKDREMMLVR</sequence>
<name>A0ABX1FFF6_9PSEU</name>
<evidence type="ECO:0000313" key="2">
    <source>
        <dbReference type="Proteomes" id="UP001515943"/>
    </source>
</evidence>
<dbReference type="Proteomes" id="UP001515943">
    <property type="component" value="Unassembled WGS sequence"/>
</dbReference>
<organism evidence="1 2">
    <name type="scientific">Lentzea indica</name>
    <dbReference type="NCBI Taxonomy" id="2604800"/>
    <lineage>
        <taxon>Bacteria</taxon>
        <taxon>Bacillati</taxon>
        <taxon>Actinomycetota</taxon>
        <taxon>Actinomycetes</taxon>
        <taxon>Pseudonocardiales</taxon>
        <taxon>Pseudonocardiaceae</taxon>
        <taxon>Lentzea</taxon>
    </lineage>
</organism>
<dbReference type="EMBL" id="VSRL01000035">
    <property type="protein sequence ID" value="NKE57602.1"/>
    <property type="molecule type" value="Genomic_DNA"/>
</dbReference>
<reference evidence="1 2" key="1">
    <citation type="submission" date="2019-08" db="EMBL/GenBank/DDBJ databases">
        <title>Lentzea from Indian Himalayas.</title>
        <authorList>
            <person name="Mandal S."/>
            <person name="Mallick Gupta A."/>
            <person name="Maiti P.K."/>
            <person name="Sarkar J."/>
            <person name="Mandal S."/>
        </authorList>
    </citation>
    <scope>NUCLEOTIDE SEQUENCE [LARGE SCALE GENOMIC DNA]</scope>
    <source>
        <strain evidence="1 2">PSKA42</strain>
    </source>
</reference>
<comment type="caution">
    <text evidence="1">The sequence shown here is derived from an EMBL/GenBank/DDBJ whole genome shotgun (WGS) entry which is preliminary data.</text>
</comment>
<evidence type="ECO:0000313" key="1">
    <source>
        <dbReference type="EMBL" id="NKE57602.1"/>
    </source>
</evidence>
<gene>
    <name evidence="1" type="ORF">FXN61_12450</name>
</gene>
<dbReference type="RefSeq" id="WP_167973489.1">
    <property type="nucleotide sequence ID" value="NZ_VSRL01000035.1"/>
</dbReference>
<proteinExistence type="predicted"/>
<keyword evidence="2" id="KW-1185">Reference proteome</keyword>
<protein>
    <submittedName>
        <fullName evidence="1">Uncharacterized protein</fullName>
    </submittedName>
</protein>